<dbReference type="InterPro" id="IPR017850">
    <property type="entry name" value="Alkaline_phosphatase_core_sf"/>
</dbReference>
<dbReference type="EMBL" id="JACHKA010000001">
    <property type="protein sequence ID" value="MBB5984730.1"/>
    <property type="molecule type" value="Genomic_DNA"/>
</dbReference>
<evidence type="ECO:0000256" key="2">
    <source>
        <dbReference type="ARBA" id="ARBA00022723"/>
    </source>
</evidence>
<comment type="catalytic activity">
    <reaction evidence="4">
        <text>a phosphate monoester + H2O = an alcohol + phosphate</text>
        <dbReference type="Rhea" id="RHEA:15017"/>
        <dbReference type="ChEBI" id="CHEBI:15377"/>
        <dbReference type="ChEBI" id="CHEBI:30879"/>
        <dbReference type="ChEBI" id="CHEBI:43474"/>
        <dbReference type="ChEBI" id="CHEBI:67140"/>
        <dbReference type="EC" id="3.1.3.1"/>
    </reaction>
</comment>
<dbReference type="CDD" id="cd16016">
    <property type="entry name" value="AP-SPAP"/>
    <property type="match status" value="1"/>
</dbReference>
<sequence length="556" mass="58931">MKRMLAGFLTGTMLALSVPTSAQPAPAPVSAPAATPAKPPRLLVVISVDQFSADVFAAHRASWTGGLARLTQGAVFPKGYQSHAATETCPGHSTILTGNRPGHTGIVANDWIDQSVARADKTVYCSEDPAQPGSSSRDYVASVQFLRVPTLGDYMKTANPASKVVSVAGKDRAAIMMGGRKLDQIWWWGADGFTSYKGTAVTPLVQRVNAGVKMLIDQDRPAMDIPDQCRAVDRPVQVTPTVSVGAGHFARKAGDIRAFRASPEYDAAVLALGASLLEDQKLGRGDATDLLILGLSATDYIGHSFGTRGAEMCLQMDSLDRELGAFFDRLDAAGIDYMVALTADHGGQDLPERQREQAASDAARVQPSLYPKAVSAALAAKTGLTGDLILGTGPFGDVYVNRSLTPAQQAQVLKEARAFYLAHPQVETVFTRAELAAAPEPSGPPESWSLLTMAKASFDPQRSGDLVVLLKPRVTPIADGGAGYVATHGSPWDYDRRVPMLFWRKDMVHMEQPLGVETVDILPTLAAQIGLALPATGIDGKCLDLDATAASSCPAR</sequence>
<proteinExistence type="predicted"/>
<evidence type="ECO:0000256" key="3">
    <source>
        <dbReference type="ARBA" id="ARBA00022729"/>
    </source>
</evidence>
<feature type="signal peptide" evidence="5">
    <location>
        <begin position="1"/>
        <end position="24"/>
    </location>
</feature>
<dbReference type="SUPFAM" id="SSF53649">
    <property type="entry name" value="Alkaline phosphatase-like"/>
    <property type="match status" value="1"/>
</dbReference>
<evidence type="ECO:0000313" key="6">
    <source>
        <dbReference type="EMBL" id="MBB5984730.1"/>
    </source>
</evidence>
<gene>
    <name evidence="6" type="ORF">HNP60_000704</name>
</gene>
<dbReference type="PANTHER" id="PTHR10151">
    <property type="entry name" value="ECTONUCLEOTIDE PYROPHOSPHATASE/PHOSPHODIESTERASE"/>
    <property type="match status" value="1"/>
</dbReference>
<evidence type="ECO:0000313" key="7">
    <source>
        <dbReference type="Proteomes" id="UP001138540"/>
    </source>
</evidence>
<comment type="function">
    <text evidence="4">Alkaline phosphatase with broad substrate specificity.</text>
</comment>
<dbReference type="Pfam" id="PF01663">
    <property type="entry name" value="Phosphodiest"/>
    <property type="match status" value="1"/>
</dbReference>
<dbReference type="Gene3D" id="3.40.720.10">
    <property type="entry name" value="Alkaline Phosphatase, subunit A"/>
    <property type="match status" value="1"/>
</dbReference>
<name>A0ABR6NBT1_9SPHN</name>
<keyword evidence="1" id="KW-0597">Phosphoprotein</keyword>
<reference evidence="6 7" key="1">
    <citation type="submission" date="2020-08" db="EMBL/GenBank/DDBJ databases">
        <title>Exploring microbial biodiversity for novel pathways involved in the catabolism of aromatic compounds derived from lignin.</title>
        <authorList>
            <person name="Elkins J."/>
        </authorList>
    </citation>
    <scope>NUCLEOTIDE SEQUENCE [LARGE SCALE GENOMIC DNA]</scope>
    <source>
        <strain evidence="6 7">B1D3A</strain>
    </source>
</reference>
<dbReference type="Proteomes" id="UP001138540">
    <property type="component" value="Unassembled WGS sequence"/>
</dbReference>
<dbReference type="Gene3D" id="3.30.1360.150">
    <property type="match status" value="1"/>
</dbReference>
<dbReference type="EC" id="3.1.3.1" evidence="4"/>
<feature type="chain" id="PRO_5047444855" description="Alkaline phosphatase" evidence="5">
    <location>
        <begin position="25"/>
        <end position="556"/>
    </location>
</feature>
<evidence type="ECO:0000256" key="1">
    <source>
        <dbReference type="ARBA" id="ARBA00022553"/>
    </source>
</evidence>
<dbReference type="InterPro" id="IPR026263">
    <property type="entry name" value="Alkaline_phosphatase_prok"/>
</dbReference>
<keyword evidence="4" id="KW-0862">Zinc</keyword>
<evidence type="ECO:0000256" key="5">
    <source>
        <dbReference type="SAM" id="SignalP"/>
    </source>
</evidence>
<comment type="cofactor">
    <cofactor evidence="4">
        <name>Zn(2+)</name>
        <dbReference type="ChEBI" id="CHEBI:29105"/>
    </cofactor>
    <text evidence="4">Binds 2 Zn(2+) ions.</text>
</comment>
<dbReference type="InterPro" id="IPR002591">
    <property type="entry name" value="Phosphodiest/P_Trfase"/>
</dbReference>
<keyword evidence="3 5" id="KW-0732">Signal</keyword>
<organism evidence="6 7">
    <name type="scientific">Sphingobium lignivorans</name>
    <dbReference type="NCBI Taxonomy" id="2735886"/>
    <lineage>
        <taxon>Bacteria</taxon>
        <taxon>Pseudomonadati</taxon>
        <taxon>Pseudomonadota</taxon>
        <taxon>Alphaproteobacteria</taxon>
        <taxon>Sphingomonadales</taxon>
        <taxon>Sphingomonadaceae</taxon>
        <taxon>Sphingobium</taxon>
    </lineage>
</organism>
<protein>
    <recommendedName>
        <fullName evidence="4">Alkaline phosphatase</fullName>
        <ecNumber evidence="4">3.1.3.1</ecNumber>
    </recommendedName>
</protein>
<keyword evidence="2 4" id="KW-0479">Metal-binding</keyword>
<evidence type="ECO:0000256" key="4">
    <source>
        <dbReference type="PIRNR" id="PIRNR031924"/>
    </source>
</evidence>
<keyword evidence="7" id="KW-1185">Reference proteome</keyword>
<dbReference type="PIRSF" id="PIRSF031924">
    <property type="entry name" value="Pi-irrepressible_AP"/>
    <property type="match status" value="1"/>
</dbReference>
<comment type="caution">
    <text evidence="6">The sequence shown here is derived from an EMBL/GenBank/DDBJ whole genome shotgun (WGS) entry which is preliminary data.</text>
</comment>
<dbReference type="PANTHER" id="PTHR10151:SF120">
    <property type="entry name" value="BIS(5'-ADENOSYL)-TRIPHOSPHATASE"/>
    <property type="match status" value="1"/>
</dbReference>
<accession>A0ABR6NBT1</accession>